<dbReference type="EC" id="2.7.7.65" evidence="1"/>
<accession>A0A941BL77</accession>
<dbReference type="PROSITE" id="PS50887">
    <property type="entry name" value="GGDEF"/>
    <property type="match status" value="1"/>
</dbReference>
<dbReference type="SMART" id="SM00086">
    <property type="entry name" value="PAC"/>
    <property type="match status" value="1"/>
</dbReference>
<dbReference type="Gene3D" id="3.30.70.270">
    <property type="match status" value="1"/>
</dbReference>
<comment type="caution">
    <text evidence="6">The sequence shown here is derived from an EMBL/GenBank/DDBJ whole genome shotgun (WGS) entry which is preliminary data.</text>
</comment>
<dbReference type="InterPro" id="IPR001610">
    <property type="entry name" value="PAC"/>
</dbReference>
<dbReference type="PROSITE" id="PS50112">
    <property type="entry name" value="PAS"/>
    <property type="match status" value="1"/>
</dbReference>
<evidence type="ECO:0000259" key="4">
    <source>
        <dbReference type="PROSITE" id="PS50113"/>
    </source>
</evidence>
<gene>
    <name evidence="6" type="ORF">KAK06_17085</name>
</gene>
<dbReference type="AlphaFoldDB" id="A0A941BL77"/>
<dbReference type="CDD" id="cd00130">
    <property type="entry name" value="PAS"/>
    <property type="match status" value="1"/>
</dbReference>
<evidence type="ECO:0000259" key="3">
    <source>
        <dbReference type="PROSITE" id="PS50112"/>
    </source>
</evidence>
<name>A0A941BL77_9BURK</name>
<dbReference type="SUPFAM" id="SSF55781">
    <property type="entry name" value="GAF domain-like"/>
    <property type="match status" value="1"/>
</dbReference>
<dbReference type="InterPro" id="IPR050469">
    <property type="entry name" value="Diguanylate_Cyclase"/>
</dbReference>
<dbReference type="InterPro" id="IPR000160">
    <property type="entry name" value="GGDEF_dom"/>
</dbReference>
<evidence type="ECO:0000256" key="1">
    <source>
        <dbReference type="ARBA" id="ARBA00012528"/>
    </source>
</evidence>
<dbReference type="RefSeq" id="WP_210803346.1">
    <property type="nucleotide sequence ID" value="NZ_JAGQDE010000016.1"/>
</dbReference>
<dbReference type="InterPro" id="IPR029016">
    <property type="entry name" value="GAF-like_dom_sf"/>
</dbReference>
<reference evidence="6" key="1">
    <citation type="submission" date="2021-04" db="EMBL/GenBank/DDBJ databases">
        <title>The genome sequence of Ideonella sp. 4Y11.</title>
        <authorList>
            <person name="Liu Y."/>
        </authorList>
    </citation>
    <scope>NUCLEOTIDE SEQUENCE</scope>
    <source>
        <strain evidence="6">4Y11</strain>
    </source>
</reference>
<dbReference type="SMART" id="SM00091">
    <property type="entry name" value="PAS"/>
    <property type="match status" value="1"/>
</dbReference>
<organism evidence="6 7">
    <name type="scientific">Ideonella aquatica</name>
    <dbReference type="NCBI Taxonomy" id="2824119"/>
    <lineage>
        <taxon>Bacteria</taxon>
        <taxon>Pseudomonadati</taxon>
        <taxon>Pseudomonadota</taxon>
        <taxon>Betaproteobacteria</taxon>
        <taxon>Burkholderiales</taxon>
        <taxon>Sphaerotilaceae</taxon>
        <taxon>Ideonella</taxon>
    </lineage>
</organism>
<proteinExistence type="predicted"/>
<dbReference type="PROSITE" id="PS50113">
    <property type="entry name" value="PAC"/>
    <property type="match status" value="1"/>
</dbReference>
<dbReference type="NCBIfam" id="TIGR00229">
    <property type="entry name" value="sensory_box"/>
    <property type="match status" value="1"/>
</dbReference>
<dbReference type="Pfam" id="PF00989">
    <property type="entry name" value="PAS"/>
    <property type="match status" value="1"/>
</dbReference>
<evidence type="ECO:0000256" key="2">
    <source>
        <dbReference type="ARBA" id="ARBA00034247"/>
    </source>
</evidence>
<dbReference type="GO" id="GO:0052621">
    <property type="term" value="F:diguanylate cyclase activity"/>
    <property type="evidence" value="ECO:0007669"/>
    <property type="project" value="UniProtKB-EC"/>
</dbReference>
<feature type="domain" description="GGDEF" evidence="5">
    <location>
        <begin position="573"/>
        <end position="706"/>
    </location>
</feature>
<dbReference type="InterPro" id="IPR000700">
    <property type="entry name" value="PAS-assoc_C"/>
</dbReference>
<dbReference type="SUPFAM" id="SSF55073">
    <property type="entry name" value="Nucleotide cyclase"/>
    <property type="match status" value="1"/>
</dbReference>
<dbReference type="FunFam" id="3.30.70.270:FF:000001">
    <property type="entry name" value="Diguanylate cyclase domain protein"/>
    <property type="match status" value="1"/>
</dbReference>
<dbReference type="InterPro" id="IPR029787">
    <property type="entry name" value="Nucleotide_cyclase"/>
</dbReference>
<feature type="domain" description="PAS" evidence="3">
    <location>
        <begin position="246"/>
        <end position="302"/>
    </location>
</feature>
<keyword evidence="6" id="KW-0808">Transferase</keyword>
<protein>
    <recommendedName>
        <fullName evidence="1">diguanylate cyclase</fullName>
        <ecNumber evidence="1">2.7.7.65</ecNumber>
    </recommendedName>
</protein>
<dbReference type="SUPFAM" id="SSF55785">
    <property type="entry name" value="PYP-like sensor domain (PAS domain)"/>
    <property type="match status" value="1"/>
</dbReference>
<dbReference type="GO" id="GO:0005886">
    <property type="term" value="C:plasma membrane"/>
    <property type="evidence" value="ECO:0007669"/>
    <property type="project" value="TreeGrafter"/>
</dbReference>
<dbReference type="InterPro" id="IPR035965">
    <property type="entry name" value="PAS-like_dom_sf"/>
</dbReference>
<dbReference type="Pfam" id="PF00990">
    <property type="entry name" value="GGDEF"/>
    <property type="match status" value="1"/>
</dbReference>
<comment type="catalytic activity">
    <reaction evidence="2">
        <text>2 GTP = 3',3'-c-di-GMP + 2 diphosphate</text>
        <dbReference type="Rhea" id="RHEA:24898"/>
        <dbReference type="ChEBI" id="CHEBI:33019"/>
        <dbReference type="ChEBI" id="CHEBI:37565"/>
        <dbReference type="ChEBI" id="CHEBI:58805"/>
        <dbReference type="EC" id="2.7.7.65"/>
    </reaction>
</comment>
<dbReference type="CDD" id="cd01949">
    <property type="entry name" value="GGDEF"/>
    <property type="match status" value="1"/>
</dbReference>
<feature type="domain" description="PAC" evidence="4">
    <location>
        <begin position="318"/>
        <end position="370"/>
    </location>
</feature>
<dbReference type="InterPro" id="IPR013767">
    <property type="entry name" value="PAS_fold"/>
</dbReference>
<evidence type="ECO:0000313" key="6">
    <source>
        <dbReference type="EMBL" id="MBQ0960673.1"/>
    </source>
</evidence>
<dbReference type="PANTHER" id="PTHR45138">
    <property type="entry name" value="REGULATORY COMPONENTS OF SENSORY TRANSDUCTION SYSTEM"/>
    <property type="match status" value="1"/>
</dbReference>
<evidence type="ECO:0000259" key="5">
    <source>
        <dbReference type="PROSITE" id="PS50887"/>
    </source>
</evidence>
<dbReference type="GO" id="GO:0043709">
    <property type="term" value="P:cell adhesion involved in single-species biofilm formation"/>
    <property type="evidence" value="ECO:0007669"/>
    <property type="project" value="TreeGrafter"/>
</dbReference>
<dbReference type="Proteomes" id="UP000678374">
    <property type="component" value="Unassembled WGS sequence"/>
</dbReference>
<sequence length="710" mass="77286">MTVRPILRRLAVRQALLAALLGLLLGAVFSLLQVRQDYDRSLEEERQDILQMLAVMREPAAQACYNLNPQAAAVIVQGALSYLPVQQARLLNDFGEVLALGRNAQLETAGTAWWARFVPATQDYSLSLEYGPARQRVGQLSVVTAQAPRIERFLARAWRDAGLTVLRSVSVALALGAVSFLTLTRPLSSIARRIVQGPPTRGDAAIPEAQRVDEIGEIAAAFERHEREAEARAQGLEASARALAASEARYRRVVETASEGVWKLDPQGRTVLANGALARMMGSTVELMMGRSVYDFFDDADRPLAEALMARQQGQSTLRREVRLRRADGQVLWADVSTCSIADEDGPAAGTLAMVTDATERRRRDDELRAGHARLVAMVGDLERHNTDMTQIAELNQLLQSARSETEAHEVIRAAAERLFGGGSGGFALPGAGEDMQVHGRWGRAVVLPDSYPRDACWAIRRGRLHRHEQGQGVRCAHQAEAQPPDMLCLPLYVEGELLGVLHLCGDAASPDKALQQRGEIFGEVVKLGLSNLRLRLSLREQALRDALTGLPNRRLFDETLPRELARCQRAGEPLTLAVVDVDHFKRFNDRYGHEAGDRVLCAVAQALLASIRASDLAARYGGDEFMCLLPGMSADDARRRFEAALARVSGERSMLPDPADAVTFTVGLASAPAHGIDALALMHAADAALYRAKERGRNGVEVAAGSVSA</sequence>
<keyword evidence="6" id="KW-0548">Nucleotidyltransferase</keyword>
<dbReference type="Gene3D" id="3.30.450.20">
    <property type="entry name" value="PAS domain"/>
    <property type="match status" value="1"/>
</dbReference>
<dbReference type="InterPro" id="IPR043128">
    <property type="entry name" value="Rev_trsase/Diguanyl_cyclase"/>
</dbReference>
<dbReference type="EMBL" id="JAGQDE010000016">
    <property type="protein sequence ID" value="MBQ0960673.1"/>
    <property type="molecule type" value="Genomic_DNA"/>
</dbReference>
<dbReference type="NCBIfam" id="TIGR00254">
    <property type="entry name" value="GGDEF"/>
    <property type="match status" value="1"/>
</dbReference>
<dbReference type="GO" id="GO:1902201">
    <property type="term" value="P:negative regulation of bacterial-type flagellum-dependent cell motility"/>
    <property type="evidence" value="ECO:0007669"/>
    <property type="project" value="TreeGrafter"/>
</dbReference>
<evidence type="ECO:0000313" key="7">
    <source>
        <dbReference type="Proteomes" id="UP000678374"/>
    </source>
</evidence>
<dbReference type="Gene3D" id="3.30.450.40">
    <property type="match status" value="1"/>
</dbReference>
<dbReference type="GO" id="GO:0006355">
    <property type="term" value="P:regulation of DNA-templated transcription"/>
    <property type="evidence" value="ECO:0007669"/>
    <property type="project" value="InterPro"/>
</dbReference>
<dbReference type="InterPro" id="IPR000014">
    <property type="entry name" value="PAS"/>
</dbReference>
<dbReference type="PANTHER" id="PTHR45138:SF9">
    <property type="entry name" value="DIGUANYLATE CYCLASE DGCM-RELATED"/>
    <property type="match status" value="1"/>
</dbReference>
<keyword evidence="7" id="KW-1185">Reference proteome</keyword>
<dbReference type="SMART" id="SM00267">
    <property type="entry name" value="GGDEF"/>
    <property type="match status" value="1"/>
</dbReference>